<dbReference type="InParanoid" id="Q8EUF4"/>
<keyword evidence="1" id="KW-0472">Membrane</keyword>
<dbReference type="Proteomes" id="UP000002522">
    <property type="component" value="Chromosome"/>
</dbReference>
<dbReference type="HOGENOM" id="CLU_3009475_0_0_14"/>
<keyword evidence="1" id="KW-0812">Transmembrane</keyword>
<dbReference type="EMBL" id="BA000026">
    <property type="protein sequence ID" value="BAC44759.1"/>
    <property type="molecule type" value="Genomic_DNA"/>
</dbReference>
<accession>Q8EUF4</accession>
<dbReference type="STRING" id="272633.gene:10732093"/>
<keyword evidence="3" id="KW-1185">Reference proteome</keyword>
<protein>
    <submittedName>
        <fullName evidence="2">Uncharacterized protein</fullName>
    </submittedName>
</protein>
<evidence type="ECO:0000313" key="3">
    <source>
        <dbReference type="Proteomes" id="UP000002522"/>
    </source>
</evidence>
<dbReference type="AlphaFoldDB" id="Q8EUF4"/>
<reference evidence="2 3" key="1">
    <citation type="journal article" date="2002" name="Nucleic Acids Res.">
        <title>The complete genomic sequence of Mycoplasma penetrans, an intracellular bacterial pathogen in humans.</title>
        <authorList>
            <person name="Sasaki Y."/>
            <person name="Ishikawa J."/>
            <person name="Yamashita A."/>
            <person name="Oshima K."/>
            <person name="Kenri T."/>
            <person name="Furuya K."/>
            <person name="Yoshino C."/>
            <person name="Horino A."/>
            <person name="Shiba T."/>
            <person name="Sasaki T."/>
            <person name="Hattori M."/>
        </authorList>
    </citation>
    <scope>NUCLEOTIDE SEQUENCE [LARGE SCALE GENOMIC DNA]</scope>
    <source>
        <strain evidence="2 3">HF-2</strain>
    </source>
</reference>
<name>Q8EUF4_MALP2</name>
<sequence>MQDKTRKHSKISEITFYVGLFLFIFAIVIFISLAAKNAFGQTSSVINALIGVQVLQ</sequence>
<keyword evidence="1" id="KW-1133">Transmembrane helix</keyword>
<evidence type="ECO:0000256" key="1">
    <source>
        <dbReference type="SAM" id="Phobius"/>
    </source>
</evidence>
<dbReference type="RefSeq" id="WP_011077788.1">
    <property type="nucleotide sequence ID" value="NC_004432.1"/>
</dbReference>
<organism evidence="2 3">
    <name type="scientific">Malacoplasma penetrans (strain HF-2)</name>
    <name type="common">Mycoplasma penetrans</name>
    <dbReference type="NCBI Taxonomy" id="272633"/>
    <lineage>
        <taxon>Bacteria</taxon>
        <taxon>Bacillati</taxon>
        <taxon>Mycoplasmatota</taxon>
        <taxon>Mycoplasmoidales</taxon>
        <taxon>Mycoplasmoidaceae</taxon>
        <taxon>Malacoplasma</taxon>
    </lineage>
</organism>
<evidence type="ECO:0000313" key="2">
    <source>
        <dbReference type="EMBL" id="BAC44759.1"/>
    </source>
</evidence>
<gene>
    <name evidence="2" type="ordered locus">MYPE9730</name>
</gene>
<dbReference type="KEGG" id="mpe:MYPE9730"/>
<proteinExistence type="predicted"/>
<feature type="transmembrane region" description="Helical" evidence="1">
    <location>
        <begin position="14"/>
        <end position="35"/>
    </location>
</feature>